<evidence type="ECO:0000256" key="2">
    <source>
        <dbReference type="ARBA" id="ARBA00010942"/>
    </source>
</evidence>
<dbReference type="InterPro" id="IPR001036">
    <property type="entry name" value="Acrflvin-R"/>
</dbReference>
<feature type="transmembrane region" description="Helical" evidence="8">
    <location>
        <begin position="473"/>
        <end position="492"/>
    </location>
</feature>
<evidence type="ECO:0000313" key="9">
    <source>
        <dbReference type="EMBL" id="WEF50153.1"/>
    </source>
</evidence>
<dbReference type="Gene3D" id="3.30.70.1440">
    <property type="entry name" value="Multidrug efflux transporter AcrB pore domain"/>
    <property type="match status" value="1"/>
</dbReference>
<dbReference type="Gene3D" id="3.30.70.1430">
    <property type="entry name" value="Multidrug efflux transporter AcrB pore domain"/>
    <property type="match status" value="2"/>
</dbReference>
<dbReference type="PRINTS" id="PR00702">
    <property type="entry name" value="ACRIFLAVINRP"/>
</dbReference>
<dbReference type="Pfam" id="PF00873">
    <property type="entry name" value="ACR_tran"/>
    <property type="match status" value="1"/>
</dbReference>
<dbReference type="Gene3D" id="3.30.70.1320">
    <property type="entry name" value="Multidrug efflux transporter AcrB pore domain like"/>
    <property type="match status" value="1"/>
</dbReference>
<evidence type="ECO:0000256" key="3">
    <source>
        <dbReference type="ARBA" id="ARBA00022448"/>
    </source>
</evidence>
<evidence type="ECO:0000256" key="8">
    <source>
        <dbReference type="SAM" id="Phobius"/>
    </source>
</evidence>
<feature type="transmembrane region" description="Helical" evidence="8">
    <location>
        <begin position="504"/>
        <end position="527"/>
    </location>
</feature>
<protein>
    <submittedName>
        <fullName evidence="9">CusA/CzcA family heavy metal efflux RND transporter</fullName>
    </submittedName>
</protein>
<feature type="transmembrane region" description="Helical" evidence="8">
    <location>
        <begin position="371"/>
        <end position="395"/>
    </location>
</feature>
<name>A0ABY8BJI1_AFICR</name>
<dbReference type="EMBL" id="CP113162">
    <property type="protein sequence ID" value="WEF50153.1"/>
    <property type="molecule type" value="Genomic_DNA"/>
</dbReference>
<feature type="transmembrane region" description="Helical" evidence="8">
    <location>
        <begin position="1029"/>
        <end position="1052"/>
    </location>
</feature>
<dbReference type="PANTHER" id="PTHR32063:SF24">
    <property type="entry name" value="CATION EFFLUX SYSTEM (ACRB_ACRD_ACRF FAMILY)"/>
    <property type="match status" value="1"/>
</dbReference>
<feature type="transmembrane region" description="Helical" evidence="8">
    <location>
        <begin position="952"/>
        <end position="977"/>
    </location>
</feature>
<keyword evidence="5 8" id="KW-0812">Transmembrane</keyword>
<keyword evidence="3" id="KW-0813">Transport</keyword>
<dbReference type="PANTHER" id="PTHR32063">
    <property type="match status" value="1"/>
</dbReference>
<feature type="transmembrane region" description="Helical" evidence="8">
    <location>
        <begin position="901"/>
        <end position="920"/>
    </location>
</feature>
<sequence length="1067" mass="113950">MIKAVLSFSIAQRWVVMVISAVVIAFGALALARLPIDAVPDITNNQVQINTLAPALSTVEVEKQITAPLETALAGMPQLESTRSLSRNGFSQITAIFDDKADIYFARQQVSERLSEARSSLPSNSESHMGPISTGLGEIYMWSVQYADPAKVSRGHSGPQSDGSYMTPEGQRLITPVEREAYLRTVQDWIVRPQIKSVSGVAGVDAIGGYTKQYQVQPDAARLASYGLSFADVARALEENNVSRGARYIERNGEGIAVRSTGRIQTLDDLANVVITTRGGKPIRIADIGTTNIGGESRTGSASVNGHESVIGTALMLVGGNSRTVAAAVDARLKQLAASLPPGVEIKPLLNRTQLVDATIHTVAKNLLEGAVLVIIVLLVLLGNLRAAVITAAVIPVAMLMTSIGMVESRISANLMSLGALDFGLIVDGAVIISENCLRHLAERQHRLGRLLTQPERLEAVRDAAQEMIRPSVYGQVIIILVYVPLLSFTGVEGKMFEPMALTVILALVSAFILSLTLVPAAIAIFVTGRVTEKDNAAVGWLKRRYEPLLRKAVARPTPVIAGAGLLICLSLVLFMRLGQEFIPSLDEKNIAINALRIPSTALAESQRMQLDIEKAITHLPEVQTVFSKTGTAEVASDPMPPNASDTFVILKPADQWPDPSLSKDELLRRISGTLEKLPGQIYEFTQPIQMRFNELLAGVRGDIAVKVFGDEFEPMLRAANQIATVLRSTQGATDVKVEQINGLPTLDIAINRGEIARLGVSVAAIQSVIGAAVGGQEAGTVFEGDRHFAIVVKLPEDRRADIEVLRNLPVTLPPLSPGASVQTVPLNRVADFRFIEGPNQISREQGKRRVVVTANVRGRDMASVVDDARSAIGQSVKLPPGYWVTWGGQYENLASARARLMLVVPGCFILIFLLLFSALGTARDAALVFSAVPLALTGGIVALWLRGLPFSVSAAVGFIALSGIAVLNGLVMLSAIRQLALTREGTAATIEGALVRLRPVVMTALVAALGFVPMALATGTGAEVQRPLATVVIGGLVTATFLTLLVLPALITRFGNRACRHSGLED</sequence>
<dbReference type="RefSeq" id="WP_275245804.1">
    <property type="nucleotide sequence ID" value="NZ_BAABDX010000002.1"/>
</dbReference>
<feature type="transmembrane region" description="Helical" evidence="8">
    <location>
        <begin position="998"/>
        <end position="1017"/>
    </location>
</feature>
<feature type="transmembrane region" description="Helical" evidence="8">
    <location>
        <begin position="14"/>
        <end position="32"/>
    </location>
</feature>
<comment type="subcellular location">
    <subcellularLocation>
        <location evidence="1">Cell membrane</location>
        <topology evidence="1">Multi-pass membrane protein</topology>
    </subcellularLocation>
</comment>
<gene>
    <name evidence="9" type="ORF">AFIC_001677</name>
</gene>
<dbReference type="SUPFAM" id="SSF82866">
    <property type="entry name" value="Multidrug efflux transporter AcrB transmembrane domain"/>
    <property type="match status" value="2"/>
</dbReference>
<dbReference type="SUPFAM" id="SSF82693">
    <property type="entry name" value="Multidrug efflux transporter AcrB pore domain, PN1, PN2, PC1 and PC2 subdomains"/>
    <property type="match status" value="3"/>
</dbReference>
<reference evidence="9 10" key="1">
    <citation type="submission" date="2022-11" db="EMBL/GenBank/DDBJ databases">
        <authorList>
            <person name="Siebert D."/>
            <person name="Busche T."/>
            <person name="Saydam E."/>
            <person name="Kalinowski J."/>
            <person name="Ruckert C."/>
            <person name="Blombach B."/>
        </authorList>
    </citation>
    <scope>NUCLEOTIDE SEQUENCE [LARGE SCALE GENOMIC DNA]</scope>
    <source>
        <strain evidence="9 10">DSM 1083</strain>
    </source>
</reference>
<feature type="transmembrane region" description="Helical" evidence="8">
    <location>
        <begin position="553"/>
        <end position="576"/>
    </location>
</feature>
<dbReference type="InterPro" id="IPR027463">
    <property type="entry name" value="AcrB_DN_DC_subdom"/>
</dbReference>
<evidence type="ECO:0000256" key="7">
    <source>
        <dbReference type="ARBA" id="ARBA00023136"/>
    </source>
</evidence>
<keyword evidence="4" id="KW-1003">Cell membrane</keyword>
<evidence type="ECO:0000256" key="5">
    <source>
        <dbReference type="ARBA" id="ARBA00022692"/>
    </source>
</evidence>
<dbReference type="Gene3D" id="1.20.1640.10">
    <property type="entry name" value="Multidrug efflux transporter AcrB transmembrane domain"/>
    <property type="match status" value="2"/>
</dbReference>
<organism evidence="9 10">
    <name type="scientific">Afipia carboxydohydrogena</name>
    <name type="common">Pseudomonas carboxydohydrogena</name>
    <dbReference type="NCBI Taxonomy" id="290"/>
    <lineage>
        <taxon>Bacteria</taxon>
        <taxon>Pseudomonadati</taxon>
        <taxon>Pseudomonadota</taxon>
        <taxon>Alphaproteobacteria</taxon>
        <taxon>Hyphomicrobiales</taxon>
        <taxon>Nitrobacteraceae</taxon>
        <taxon>Afipia</taxon>
    </lineage>
</organism>
<evidence type="ECO:0000313" key="10">
    <source>
        <dbReference type="Proteomes" id="UP001213907"/>
    </source>
</evidence>
<keyword evidence="7 8" id="KW-0472">Membrane</keyword>
<keyword evidence="6 8" id="KW-1133">Transmembrane helix</keyword>
<dbReference type="Gene3D" id="3.30.2090.10">
    <property type="entry name" value="Multidrug efflux transporter AcrB TolC docking domain, DN and DC subdomains"/>
    <property type="match status" value="2"/>
</dbReference>
<dbReference type="InterPro" id="IPR004763">
    <property type="entry name" value="CusA-like"/>
</dbReference>
<evidence type="ECO:0000256" key="4">
    <source>
        <dbReference type="ARBA" id="ARBA00022475"/>
    </source>
</evidence>
<dbReference type="SUPFAM" id="SSF82714">
    <property type="entry name" value="Multidrug efflux transporter AcrB TolC docking domain, DN and DC subdomains"/>
    <property type="match status" value="2"/>
</dbReference>
<keyword evidence="10" id="KW-1185">Reference proteome</keyword>
<dbReference type="Proteomes" id="UP001213907">
    <property type="component" value="Chromosome"/>
</dbReference>
<dbReference type="NCBIfam" id="TIGR00914">
    <property type="entry name" value="2A0601"/>
    <property type="match status" value="1"/>
</dbReference>
<comment type="similarity">
    <text evidence="2">Belongs to the resistance-nodulation-cell division (RND) (TC 2.A.6) family.</text>
</comment>
<evidence type="ECO:0000256" key="1">
    <source>
        <dbReference type="ARBA" id="ARBA00004651"/>
    </source>
</evidence>
<proteinExistence type="inferred from homology"/>
<feature type="transmembrane region" description="Helical" evidence="8">
    <location>
        <begin position="927"/>
        <end position="946"/>
    </location>
</feature>
<evidence type="ECO:0000256" key="6">
    <source>
        <dbReference type="ARBA" id="ARBA00022989"/>
    </source>
</evidence>
<accession>A0ABY8BJI1</accession>